<evidence type="ECO:0000256" key="1">
    <source>
        <dbReference type="ARBA" id="ARBA00025733"/>
    </source>
</evidence>
<keyword evidence="5" id="KW-1185">Reference proteome</keyword>
<dbReference type="PROSITE" id="PS51203">
    <property type="entry name" value="CS"/>
    <property type="match status" value="1"/>
</dbReference>
<dbReference type="PANTHER" id="PTHR22932:SF1">
    <property type="entry name" value="CO-CHAPERONE PROTEIN DAF-41"/>
    <property type="match status" value="1"/>
</dbReference>
<evidence type="ECO:0000313" key="5">
    <source>
        <dbReference type="Proteomes" id="UP000224006"/>
    </source>
</evidence>
<comment type="similarity">
    <text evidence="1">Belongs to the p23/wos2 family.</text>
</comment>
<dbReference type="GO" id="GO:0051087">
    <property type="term" value="F:protein-folding chaperone binding"/>
    <property type="evidence" value="ECO:0007669"/>
    <property type="project" value="TreeGrafter"/>
</dbReference>
<proteinExistence type="inferred from homology"/>
<sequence length="224" mass="25390">MEEDVKTAIERGWWKVAKEIILQSHKADADVTSTVRKSVADVRVHLDELIRVLNKQHHEIPVVPPAFQWAQSPIEVFLNIKFAYRWSSPGALSVTDPQFTSEARSFTFTGIGTHSGIQKKYSLSLGLFEDIVPEATKWSFASVGKVVVTLQKKKVGVWHRLTEDKAKISNMNVWWDMKEKVQKDLDDFHHGNYTVALSTDSTQTGEVNAEEQAEKATTDHDEEL</sequence>
<dbReference type="GO" id="GO:0005829">
    <property type="term" value="C:cytosol"/>
    <property type="evidence" value="ECO:0007669"/>
    <property type="project" value="TreeGrafter"/>
</dbReference>
<protein>
    <submittedName>
        <fullName evidence="4">CS domain-containing protein</fullName>
    </submittedName>
</protein>
<feature type="domain" description="CS" evidence="3">
    <location>
        <begin position="62"/>
        <end position="162"/>
    </location>
</feature>
<evidence type="ECO:0000259" key="3">
    <source>
        <dbReference type="PROSITE" id="PS51203"/>
    </source>
</evidence>
<dbReference type="GeneID" id="40307029"/>
<dbReference type="EMBL" id="NWUJ01000012">
    <property type="protein sequence ID" value="PFH32027.1"/>
    <property type="molecule type" value="Genomic_DNA"/>
</dbReference>
<dbReference type="SUPFAM" id="SSF49764">
    <property type="entry name" value="HSP20-like chaperones"/>
    <property type="match status" value="1"/>
</dbReference>
<organism evidence="4 5">
    <name type="scientific">Besnoitia besnoiti</name>
    <name type="common">Apicomplexan protozoan</name>
    <dbReference type="NCBI Taxonomy" id="94643"/>
    <lineage>
        <taxon>Eukaryota</taxon>
        <taxon>Sar</taxon>
        <taxon>Alveolata</taxon>
        <taxon>Apicomplexa</taxon>
        <taxon>Conoidasida</taxon>
        <taxon>Coccidia</taxon>
        <taxon>Eucoccidiorida</taxon>
        <taxon>Eimeriorina</taxon>
        <taxon>Sarcocystidae</taxon>
        <taxon>Besnoitia</taxon>
    </lineage>
</organism>
<dbReference type="OrthoDB" id="204603at2759"/>
<evidence type="ECO:0000313" key="4">
    <source>
        <dbReference type="EMBL" id="PFH32027.1"/>
    </source>
</evidence>
<dbReference type="GO" id="GO:0005634">
    <property type="term" value="C:nucleus"/>
    <property type="evidence" value="ECO:0007669"/>
    <property type="project" value="TreeGrafter"/>
</dbReference>
<dbReference type="VEuPathDB" id="ToxoDB:BESB_019680"/>
<dbReference type="GO" id="GO:0006457">
    <property type="term" value="P:protein folding"/>
    <property type="evidence" value="ECO:0007669"/>
    <property type="project" value="TreeGrafter"/>
</dbReference>
<dbReference type="Gene3D" id="2.60.40.790">
    <property type="match status" value="1"/>
</dbReference>
<dbReference type="GO" id="GO:0051131">
    <property type="term" value="P:chaperone-mediated protein complex assembly"/>
    <property type="evidence" value="ECO:0007669"/>
    <property type="project" value="TreeGrafter"/>
</dbReference>
<dbReference type="GO" id="GO:0051879">
    <property type="term" value="F:Hsp90 protein binding"/>
    <property type="evidence" value="ECO:0007669"/>
    <property type="project" value="InterPro"/>
</dbReference>
<name>A0A2A9M8S0_BESBE</name>
<dbReference type="RefSeq" id="XP_029216036.1">
    <property type="nucleotide sequence ID" value="XM_029360677.1"/>
</dbReference>
<gene>
    <name evidence="4" type="ORF">BESB_019680</name>
</gene>
<reference evidence="4 5" key="1">
    <citation type="submission" date="2017-09" db="EMBL/GenBank/DDBJ databases">
        <title>Genome sequencing of Besnoitia besnoiti strain Bb-Ger1.</title>
        <authorList>
            <person name="Schares G."/>
            <person name="Venepally P."/>
            <person name="Lorenzi H.A."/>
        </authorList>
    </citation>
    <scope>NUCLEOTIDE SEQUENCE [LARGE SCALE GENOMIC DNA]</scope>
    <source>
        <strain evidence="4 5">Bb-Ger1</strain>
    </source>
</reference>
<feature type="region of interest" description="Disordered" evidence="2">
    <location>
        <begin position="199"/>
        <end position="224"/>
    </location>
</feature>
<accession>A0A2A9M8S0</accession>
<dbReference type="PANTHER" id="PTHR22932">
    <property type="entry name" value="TELOMERASE-BINDING PROTEIN P23 HSP90 CO-CHAPERONE"/>
    <property type="match status" value="1"/>
</dbReference>
<comment type="caution">
    <text evidence="4">The sequence shown here is derived from an EMBL/GenBank/DDBJ whole genome shotgun (WGS) entry which is preliminary data.</text>
</comment>
<dbReference type="AlphaFoldDB" id="A0A2A9M8S0"/>
<dbReference type="Proteomes" id="UP000224006">
    <property type="component" value="Chromosome XI"/>
</dbReference>
<dbReference type="InterPro" id="IPR007052">
    <property type="entry name" value="CS_dom"/>
</dbReference>
<dbReference type="InterPro" id="IPR008978">
    <property type="entry name" value="HSP20-like_chaperone"/>
</dbReference>
<evidence type="ECO:0000256" key="2">
    <source>
        <dbReference type="SAM" id="MobiDB-lite"/>
    </source>
</evidence>
<dbReference type="KEGG" id="bbes:BESB_019680"/>
<dbReference type="Pfam" id="PF04969">
    <property type="entry name" value="CS"/>
    <property type="match status" value="1"/>
</dbReference>
<dbReference type="InterPro" id="IPR045250">
    <property type="entry name" value="p23-like"/>
</dbReference>
<feature type="compositionally biased region" description="Basic and acidic residues" evidence="2">
    <location>
        <begin position="212"/>
        <end position="224"/>
    </location>
</feature>